<evidence type="ECO:0000313" key="2">
    <source>
        <dbReference type="Proteomes" id="UP001341840"/>
    </source>
</evidence>
<protein>
    <submittedName>
        <fullName evidence="1">Uncharacterized protein</fullName>
    </submittedName>
</protein>
<gene>
    <name evidence="1" type="ORF">PIB30_059612</name>
</gene>
<keyword evidence="2" id="KW-1185">Reference proteome</keyword>
<organism evidence="1 2">
    <name type="scientific">Stylosanthes scabra</name>
    <dbReference type="NCBI Taxonomy" id="79078"/>
    <lineage>
        <taxon>Eukaryota</taxon>
        <taxon>Viridiplantae</taxon>
        <taxon>Streptophyta</taxon>
        <taxon>Embryophyta</taxon>
        <taxon>Tracheophyta</taxon>
        <taxon>Spermatophyta</taxon>
        <taxon>Magnoliopsida</taxon>
        <taxon>eudicotyledons</taxon>
        <taxon>Gunneridae</taxon>
        <taxon>Pentapetalae</taxon>
        <taxon>rosids</taxon>
        <taxon>fabids</taxon>
        <taxon>Fabales</taxon>
        <taxon>Fabaceae</taxon>
        <taxon>Papilionoideae</taxon>
        <taxon>50 kb inversion clade</taxon>
        <taxon>dalbergioids sensu lato</taxon>
        <taxon>Dalbergieae</taxon>
        <taxon>Pterocarpus clade</taxon>
        <taxon>Stylosanthes</taxon>
    </lineage>
</organism>
<evidence type="ECO:0000313" key="1">
    <source>
        <dbReference type="EMBL" id="MED6221943.1"/>
    </source>
</evidence>
<proteinExistence type="predicted"/>
<dbReference type="EMBL" id="JASCZI010272375">
    <property type="protein sequence ID" value="MED6221943.1"/>
    <property type="molecule type" value="Genomic_DNA"/>
</dbReference>
<name>A0ABU6ZIZ7_9FABA</name>
<sequence length="113" mass="12206">TCKSWALVYLTEPCLNQVVTWVWRGVGLGSTLHSRFSMRMARSGVLVTLSPRLYLVVARSGVLFVALDPCPYLVKARSWCGSNGVSIGDVSFPPQTISVSSTSFSHSVAHSSS</sequence>
<comment type="caution">
    <text evidence="1">The sequence shown here is derived from an EMBL/GenBank/DDBJ whole genome shotgun (WGS) entry which is preliminary data.</text>
</comment>
<reference evidence="1 2" key="1">
    <citation type="journal article" date="2023" name="Plants (Basel)">
        <title>Bridging the Gap: Combining Genomics and Transcriptomics Approaches to Understand Stylosanthes scabra, an Orphan Legume from the Brazilian Caatinga.</title>
        <authorList>
            <person name="Ferreira-Neto J.R.C."/>
            <person name="da Silva M.D."/>
            <person name="Binneck E."/>
            <person name="de Melo N.F."/>
            <person name="da Silva R.H."/>
            <person name="de Melo A.L.T.M."/>
            <person name="Pandolfi V."/>
            <person name="Bustamante F.O."/>
            <person name="Brasileiro-Vidal A.C."/>
            <person name="Benko-Iseppon A.M."/>
        </authorList>
    </citation>
    <scope>NUCLEOTIDE SEQUENCE [LARGE SCALE GENOMIC DNA]</scope>
    <source>
        <tissue evidence="1">Leaves</tissue>
    </source>
</reference>
<dbReference type="Proteomes" id="UP001341840">
    <property type="component" value="Unassembled WGS sequence"/>
</dbReference>
<accession>A0ABU6ZIZ7</accession>
<feature type="non-terminal residue" evidence="1">
    <location>
        <position position="1"/>
    </location>
</feature>